<evidence type="ECO:0000259" key="1">
    <source>
        <dbReference type="SMART" id="SM00966"/>
    </source>
</evidence>
<dbReference type="OrthoDB" id="9795766at2"/>
<evidence type="ECO:0000313" key="3">
    <source>
        <dbReference type="EMBL" id="MFA1770845.1"/>
    </source>
</evidence>
<dbReference type="InterPro" id="IPR007159">
    <property type="entry name" value="SpoVT-AbrB_dom"/>
</dbReference>
<dbReference type="EMBL" id="VKKZ01000021">
    <property type="protein sequence ID" value="KAA6433224.1"/>
    <property type="molecule type" value="Genomic_DNA"/>
</dbReference>
<name>A0A5M8QE36_9BACT</name>
<evidence type="ECO:0000313" key="4">
    <source>
        <dbReference type="Proteomes" id="UP000323866"/>
    </source>
</evidence>
<reference evidence="2 4" key="1">
    <citation type="submission" date="2019-07" db="EMBL/GenBank/DDBJ databases">
        <authorList>
            <person name="Qu J.-H."/>
        </authorList>
    </citation>
    <scope>NUCLEOTIDE SEQUENCE [LARGE SCALE GENOMIC DNA]</scope>
    <source>
        <strain evidence="2 4">MDT1-10-3</strain>
    </source>
</reference>
<protein>
    <submittedName>
        <fullName evidence="2">AbrB/MazE/SpoVT family DNA-binding domain-containing protein</fullName>
    </submittedName>
</protein>
<gene>
    <name evidence="3" type="ORF">ACD591_06050</name>
    <name evidence="2" type="ORF">FOE74_12100</name>
</gene>
<dbReference type="Proteomes" id="UP001570846">
    <property type="component" value="Unassembled WGS sequence"/>
</dbReference>
<keyword evidence="2" id="KW-0238">DNA-binding</keyword>
<evidence type="ECO:0000313" key="2">
    <source>
        <dbReference type="EMBL" id="KAA6433224.1"/>
    </source>
</evidence>
<dbReference type="Pfam" id="PF04014">
    <property type="entry name" value="MazE_antitoxin"/>
    <property type="match status" value="1"/>
</dbReference>
<dbReference type="InterPro" id="IPR037914">
    <property type="entry name" value="SpoVT-AbrB_sf"/>
</dbReference>
<keyword evidence="5" id="KW-1185">Reference proteome</keyword>
<dbReference type="AlphaFoldDB" id="A0A5M8QE36"/>
<dbReference type="Proteomes" id="UP000323866">
    <property type="component" value="Unassembled WGS sequence"/>
</dbReference>
<dbReference type="EMBL" id="JBGOGF010000003">
    <property type="protein sequence ID" value="MFA1770845.1"/>
    <property type="molecule type" value="Genomic_DNA"/>
</dbReference>
<reference evidence="3 5" key="3">
    <citation type="submission" date="2024-08" db="EMBL/GenBank/DDBJ databases">
        <authorList>
            <person name="Wei W."/>
        </authorList>
    </citation>
    <scope>NUCLEOTIDE SEQUENCE [LARGE SCALE GENOMIC DNA]</scope>
    <source>
        <strain evidence="3 5">XU2</strain>
    </source>
</reference>
<dbReference type="Gene3D" id="2.10.260.10">
    <property type="match status" value="1"/>
</dbReference>
<evidence type="ECO:0000313" key="5">
    <source>
        <dbReference type="Proteomes" id="UP001570846"/>
    </source>
</evidence>
<dbReference type="SUPFAM" id="SSF89447">
    <property type="entry name" value="AbrB/MazE/MraZ-like"/>
    <property type="match status" value="1"/>
</dbReference>
<proteinExistence type="predicted"/>
<dbReference type="RefSeq" id="WP_149098885.1">
    <property type="nucleotide sequence ID" value="NZ_BMMG01000004.1"/>
</dbReference>
<organism evidence="2 4">
    <name type="scientific">Rufibacter glacialis</name>
    <dbReference type="NCBI Taxonomy" id="1259555"/>
    <lineage>
        <taxon>Bacteria</taxon>
        <taxon>Pseudomonadati</taxon>
        <taxon>Bacteroidota</taxon>
        <taxon>Cytophagia</taxon>
        <taxon>Cytophagales</taxon>
        <taxon>Hymenobacteraceae</taxon>
        <taxon>Rufibacter</taxon>
    </lineage>
</organism>
<feature type="domain" description="SpoVT-AbrB" evidence="1">
    <location>
        <begin position="6"/>
        <end position="49"/>
    </location>
</feature>
<dbReference type="GO" id="GO:0003677">
    <property type="term" value="F:DNA binding"/>
    <property type="evidence" value="ECO:0007669"/>
    <property type="project" value="UniProtKB-KW"/>
</dbReference>
<comment type="caution">
    <text evidence="2">The sequence shown here is derived from an EMBL/GenBank/DDBJ whole genome shotgun (WGS) entry which is preliminary data.</text>
</comment>
<dbReference type="SMART" id="SM00966">
    <property type="entry name" value="SpoVT_AbrB"/>
    <property type="match status" value="1"/>
</dbReference>
<reference evidence="2 4" key="2">
    <citation type="submission" date="2019-09" db="EMBL/GenBank/DDBJ databases">
        <title>A bacterium isolated from glacier soil.</title>
        <authorList>
            <person name="Liu Q."/>
        </authorList>
    </citation>
    <scope>NUCLEOTIDE SEQUENCE [LARGE SCALE GENOMIC DNA]</scope>
    <source>
        <strain evidence="2 4">MDT1-10-3</strain>
    </source>
</reference>
<accession>A0A5M8QE36</accession>
<sequence length="81" mass="9588">MEVSIIQIGNSKGLRLPKSILDRYNIKDKVELIFEEGQIILKPVEQPRKGWDKAFKKMHEKGDDQLLLNDVFDDENFEEWK</sequence>